<proteinExistence type="predicted"/>
<dbReference type="GO" id="GO:0016405">
    <property type="term" value="F:CoA-ligase activity"/>
    <property type="evidence" value="ECO:0007669"/>
    <property type="project" value="TreeGrafter"/>
</dbReference>
<dbReference type="InterPro" id="IPR025110">
    <property type="entry name" value="AMP-bd_C"/>
</dbReference>
<dbReference type="PROSITE" id="PS00455">
    <property type="entry name" value="AMP_BINDING"/>
    <property type="match status" value="1"/>
</dbReference>
<name>A0A6L7GXX9_9ACTN</name>
<dbReference type="PANTHER" id="PTHR24096:SF323">
    <property type="entry name" value="BLR3536 PROTEIN"/>
    <property type="match status" value="1"/>
</dbReference>
<evidence type="ECO:0000259" key="1">
    <source>
        <dbReference type="Pfam" id="PF00501"/>
    </source>
</evidence>
<comment type="caution">
    <text evidence="3">The sequence shown here is derived from an EMBL/GenBank/DDBJ whole genome shotgun (WGS) entry which is preliminary data.</text>
</comment>
<gene>
    <name evidence="3" type="ORF">GIY30_19425</name>
</gene>
<sequence length="500" mass="54333">MSAGVFPSEWWSRTAIVVEPGGDSLTFGELEAKSNQAAHFFREQGLRTGDTVALVLENRLELLVLAFGAQRSGLYYAAVNTHLTPAEAGYIIGDCGAKLVISSDQCRELVSVAGHEVRKFSVDDSSLPDGWESLRLDDFPGVPIEDQAEGDFLLYSSGTTGRPKGIERKLVGGEFGSYPDLPGRWLSGLLGLVPGDVYLSPAPLYHAAPLAWSMGALRHGATVVVMRSFDAAHALELIELYKVTHSQWVPTMFVRMLKLPPEVRDKFDLSSHRTAVHAAAACPVEVKRSMIDWWGPILFEFYSSTEGVGATSIFSEEWLQKPGSVGKPLLGEPVILDDAGAPMAVGEIGTIWFAGGVDFQYHGDADKTSAAHDGDGRATVGDMGWVDEDGYLFLADRRSDLIISGGVNIYPREIEDVLIAHDAVLDVAVVGVEDAEMGHRVVAYVQPVTADDDPTELIAGLSDLCTQELARFKQPKEFRIVTELPRTPTGKLRKHLLADR</sequence>
<dbReference type="InterPro" id="IPR045851">
    <property type="entry name" value="AMP-bd_C_sf"/>
</dbReference>
<accession>A0A6L7GXX9</accession>
<evidence type="ECO:0000259" key="2">
    <source>
        <dbReference type="Pfam" id="PF13193"/>
    </source>
</evidence>
<dbReference type="Gene3D" id="3.30.300.30">
    <property type="match status" value="1"/>
</dbReference>
<dbReference type="Proteomes" id="UP000475545">
    <property type="component" value="Unassembled WGS sequence"/>
</dbReference>
<dbReference type="InterPro" id="IPR000873">
    <property type="entry name" value="AMP-dep_synth/lig_dom"/>
</dbReference>
<dbReference type="SUPFAM" id="SSF56801">
    <property type="entry name" value="Acetyl-CoA synthetase-like"/>
    <property type="match status" value="1"/>
</dbReference>
<keyword evidence="4" id="KW-1185">Reference proteome</keyword>
<reference evidence="3 4" key="1">
    <citation type="submission" date="2019-11" db="EMBL/GenBank/DDBJ databases">
        <title>Gordonia sp. nov., a novel actinobacterium isolated from mangrove soil in Hainan.</title>
        <authorList>
            <person name="Huang X."/>
            <person name="Xie Y."/>
            <person name="Chu X."/>
            <person name="Xiao K."/>
        </authorList>
    </citation>
    <scope>NUCLEOTIDE SEQUENCE [LARGE SCALE GENOMIC DNA]</scope>
    <source>
        <strain evidence="3 4">HNM0687</strain>
    </source>
</reference>
<dbReference type="Pfam" id="PF00501">
    <property type="entry name" value="AMP-binding"/>
    <property type="match status" value="1"/>
</dbReference>
<organism evidence="3 4">
    <name type="scientific">Gordonia mangrovi</name>
    <dbReference type="NCBI Taxonomy" id="2665643"/>
    <lineage>
        <taxon>Bacteria</taxon>
        <taxon>Bacillati</taxon>
        <taxon>Actinomycetota</taxon>
        <taxon>Actinomycetes</taxon>
        <taxon>Mycobacteriales</taxon>
        <taxon>Gordoniaceae</taxon>
        <taxon>Gordonia</taxon>
    </lineage>
</organism>
<dbReference type="InterPro" id="IPR042099">
    <property type="entry name" value="ANL_N_sf"/>
</dbReference>
<protein>
    <submittedName>
        <fullName evidence="3">AMP-binding protein</fullName>
    </submittedName>
</protein>
<feature type="domain" description="AMP-binding enzyme C-terminal" evidence="2">
    <location>
        <begin position="413"/>
        <end position="491"/>
    </location>
</feature>
<dbReference type="Gene3D" id="3.40.50.12780">
    <property type="entry name" value="N-terminal domain of ligase-like"/>
    <property type="match status" value="1"/>
</dbReference>
<evidence type="ECO:0000313" key="4">
    <source>
        <dbReference type="Proteomes" id="UP000475545"/>
    </source>
</evidence>
<dbReference type="RefSeq" id="WP_160903667.1">
    <property type="nucleotide sequence ID" value="NZ_CP102850.1"/>
</dbReference>
<dbReference type="Pfam" id="PF13193">
    <property type="entry name" value="AMP-binding_C"/>
    <property type="match status" value="1"/>
</dbReference>
<evidence type="ECO:0000313" key="3">
    <source>
        <dbReference type="EMBL" id="MXP23515.1"/>
    </source>
</evidence>
<dbReference type="InterPro" id="IPR020845">
    <property type="entry name" value="AMP-binding_CS"/>
</dbReference>
<dbReference type="EMBL" id="WMBR01000005">
    <property type="protein sequence ID" value="MXP23515.1"/>
    <property type="molecule type" value="Genomic_DNA"/>
</dbReference>
<dbReference type="PANTHER" id="PTHR24096">
    <property type="entry name" value="LONG-CHAIN-FATTY-ACID--COA LIGASE"/>
    <property type="match status" value="1"/>
</dbReference>
<feature type="domain" description="AMP-dependent synthetase/ligase" evidence="1">
    <location>
        <begin position="13"/>
        <end position="355"/>
    </location>
</feature>
<dbReference type="AlphaFoldDB" id="A0A6L7GXX9"/>